<evidence type="ECO:0000313" key="4">
    <source>
        <dbReference type="Proteomes" id="UP000070456"/>
    </source>
</evidence>
<dbReference type="PRINTS" id="PR01002">
    <property type="entry name" value="FLGFLGJ"/>
</dbReference>
<evidence type="ECO:0000259" key="2">
    <source>
        <dbReference type="Pfam" id="PF10135"/>
    </source>
</evidence>
<evidence type="ECO:0000313" key="3">
    <source>
        <dbReference type="EMBL" id="KXG76276.1"/>
    </source>
</evidence>
<dbReference type="InterPro" id="IPR019301">
    <property type="entry name" value="Flagellar_prot_FlgJ_N"/>
</dbReference>
<sequence>MKINTNLPIDINPSYHQKDKAQIEDFKQILEKAKENRDEKKLMETCKQLEAVFLNMVFKTMRSTVQRDGFIPRSFEREMFEGMLDEKVAENIAMGQGIGLAQQMYKQLSRNFTSGKNEDPDIE</sequence>
<proteinExistence type="predicted"/>
<dbReference type="OrthoDB" id="9796740at2"/>
<keyword evidence="4" id="KW-1185">Reference proteome</keyword>
<name>A0A140L6V1_9FIRM</name>
<evidence type="ECO:0000256" key="1">
    <source>
        <dbReference type="SAM" id="Coils"/>
    </source>
</evidence>
<dbReference type="EC" id="3.2.1.-" evidence="3"/>
<keyword evidence="1" id="KW-0175">Coiled coil</keyword>
<dbReference type="Proteomes" id="UP000070456">
    <property type="component" value="Unassembled WGS sequence"/>
</dbReference>
<reference evidence="3 4" key="1">
    <citation type="submission" date="2015-12" db="EMBL/GenBank/DDBJ databases">
        <title>Draft genome sequence of the thermoanaerobe Thermotalea metallivorans, an isolate from the runoff channel of the Great Artesian Basin, Australia.</title>
        <authorList>
            <person name="Patel B.K."/>
        </authorList>
    </citation>
    <scope>NUCLEOTIDE SEQUENCE [LARGE SCALE GENOMIC DNA]</scope>
    <source>
        <strain evidence="3 4">B2-1</strain>
    </source>
</reference>
<dbReference type="GO" id="GO:0016798">
    <property type="term" value="F:hydrolase activity, acting on glycosyl bonds"/>
    <property type="evidence" value="ECO:0007669"/>
    <property type="project" value="UniProtKB-KW"/>
</dbReference>
<protein>
    <submittedName>
        <fullName evidence="3">Peptidoglycan hydrolase FlgJ</fullName>
        <ecNumber evidence="3">3.2.1.-</ecNumber>
    </submittedName>
</protein>
<keyword evidence="3" id="KW-0326">Glycosidase</keyword>
<gene>
    <name evidence="3" type="primary">flgJ</name>
    <name evidence="3" type="ORF">AN619_12330</name>
</gene>
<feature type="coiled-coil region" evidence="1">
    <location>
        <begin position="16"/>
        <end position="43"/>
    </location>
</feature>
<dbReference type="EMBL" id="LOEE01000028">
    <property type="protein sequence ID" value="KXG76276.1"/>
    <property type="molecule type" value="Genomic_DNA"/>
</dbReference>
<dbReference type="Pfam" id="PF10135">
    <property type="entry name" value="Rod-binding"/>
    <property type="match status" value="1"/>
</dbReference>
<dbReference type="RefSeq" id="WP_068555801.1">
    <property type="nucleotide sequence ID" value="NZ_LOEE01000028.1"/>
</dbReference>
<comment type="caution">
    <text evidence="3">The sequence shown here is derived from an EMBL/GenBank/DDBJ whole genome shotgun (WGS) entry which is preliminary data.</text>
</comment>
<organism evidence="3 4">
    <name type="scientific">Thermotalea metallivorans</name>
    <dbReference type="NCBI Taxonomy" id="520762"/>
    <lineage>
        <taxon>Bacteria</taxon>
        <taxon>Bacillati</taxon>
        <taxon>Bacillota</taxon>
        <taxon>Clostridia</taxon>
        <taxon>Peptostreptococcales</taxon>
        <taxon>Thermotaleaceae</taxon>
        <taxon>Thermotalea</taxon>
    </lineage>
</organism>
<dbReference type="AlphaFoldDB" id="A0A140L6V1"/>
<accession>A0A140L6V1</accession>
<keyword evidence="3" id="KW-0378">Hydrolase</keyword>
<dbReference type="STRING" id="520762.AN619_12330"/>
<feature type="domain" description="Flagellar protein FlgJ N-terminal" evidence="2">
    <location>
        <begin position="59"/>
        <end position="107"/>
    </location>
</feature>